<evidence type="ECO:0000313" key="1">
    <source>
        <dbReference type="EMBL" id="EFQ97832.1"/>
    </source>
</evidence>
<dbReference type="GeneID" id="10032106"/>
<accession>E5R2F6</accession>
<dbReference type="HOGENOM" id="CLU_1906243_0_0_1"/>
<organism evidence="2">
    <name type="scientific">Arthroderma gypseum (strain ATCC MYA-4604 / CBS 118893)</name>
    <name type="common">Microsporum gypseum</name>
    <dbReference type="NCBI Taxonomy" id="535722"/>
    <lineage>
        <taxon>Eukaryota</taxon>
        <taxon>Fungi</taxon>
        <taxon>Dikarya</taxon>
        <taxon>Ascomycota</taxon>
        <taxon>Pezizomycotina</taxon>
        <taxon>Eurotiomycetes</taxon>
        <taxon>Eurotiomycetidae</taxon>
        <taxon>Onygenales</taxon>
        <taxon>Arthrodermataceae</taxon>
        <taxon>Nannizzia</taxon>
    </lineage>
</organism>
<dbReference type="AlphaFoldDB" id="E5R2F6"/>
<dbReference type="InParanoid" id="E5R2F6"/>
<sequence>MYRHRIVVAVAAAVAVTVPDVDFDIGKKREKGGFWFCRGPPPPLWANQTSPLRPQNFNLNLNFNSDIRGFTSFASLNFSFSRSALLAANRKVFIGLRKCRLIPQLSKQHVCVCALFSWIDQHLHPRNLGMMSC</sequence>
<dbReference type="Proteomes" id="UP000002669">
    <property type="component" value="Unassembled WGS sequence"/>
</dbReference>
<dbReference type="EMBL" id="DS989822">
    <property type="protein sequence ID" value="EFQ97832.1"/>
    <property type="molecule type" value="Genomic_DNA"/>
</dbReference>
<protein>
    <submittedName>
        <fullName evidence="1">Uncharacterized protein</fullName>
    </submittedName>
</protein>
<gene>
    <name evidence="1" type="ORF">MGYG_00868</name>
</gene>
<name>E5R2F6_ARTGP</name>
<dbReference type="VEuPathDB" id="FungiDB:MGYG_00868"/>
<dbReference type="RefSeq" id="XP_003176784.1">
    <property type="nucleotide sequence ID" value="XM_003176736.1"/>
</dbReference>
<evidence type="ECO:0000313" key="2">
    <source>
        <dbReference type="Proteomes" id="UP000002669"/>
    </source>
</evidence>
<keyword evidence="2" id="KW-1185">Reference proteome</keyword>
<reference evidence="2" key="1">
    <citation type="journal article" date="2012" name="MBio">
        <title>Comparative genome analysis of Trichophyton rubrum and related dermatophytes reveals candidate genes involved in infection.</title>
        <authorList>
            <person name="Martinez D.A."/>
            <person name="Oliver B.G."/>
            <person name="Graeser Y."/>
            <person name="Goldberg J.M."/>
            <person name="Li W."/>
            <person name="Martinez-Rossi N.M."/>
            <person name="Monod M."/>
            <person name="Shelest E."/>
            <person name="Barton R.C."/>
            <person name="Birch E."/>
            <person name="Brakhage A.A."/>
            <person name="Chen Z."/>
            <person name="Gurr S.J."/>
            <person name="Heiman D."/>
            <person name="Heitman J."/>
            <person name="Kosti I."/>
            <person name="Rossi A."/>
            <person name="Saif S."/>
            <person name="Samalova M."/>
            <person name="Saunders C.W."/>
            <person name="Shea T."/>
            <person name="Summerbell R.C."/>
            <person name="Xu J."/>
            <person name="Young S."/>
            <person name="Zeng Q."/>
            <person name="Birren B.W."/>
            <person name="Cuomo C.A."/>
            <person name="White T.C."/>
        </authorList>
    </citation>
    <scope>NUCLEOTIDE SEQUENCE [LARGE SCALE GENOMIC DNA]</scope>
    <source>
        <strain evidence="2">ATCC MYA-4604 / CBS 118893</strain>
    </source>
</reference>
<proteinExistence type="predicted"/>